<name>A0A6P8G950_CLUHA</name>
<dbReference type="Pfam" id="PF13765">
    <property type="entry name" value="PRY"/>
    <property type="match status" value="1"/>
</dbReference>
<feature type="compositionally biased region" description="Polar residues" evidence="1">
    <location>
        <begin position="81"/>
        <end position="98"/>
    </location>
</feature>
<dbReference type="KEGG" id="char:116222397"/>
<dbReference type="GeneID" id="116222397"/>
<reference evidence="4" key="1">
    <citation type="submission" date="2025-08" db="UniProtKB">
        <authorList>
            <consortium name="RefSeq"/>
        </authorList>
    </citation>
    <scope>IDENTIFICATION</scope>
</reference>
<dbReference type="OrthoDB" id="6105938at2759"/>
<gene>
    <name evidence="4" type="primary">LOC116222397</name>
</gene>
<proteinExistence type="predicted"/>
<feature type="region of interest" description="Disordered" evidence="1">
    <location>
        <begin position="77"/>
        <end position="98"/>
    </location>
</feature>
<feature type="domain" description="B30.2/SPRY" evidence="2">
    <location>
        <begin position="1"/>
        <end position="98"/>
    </location>
</feature>
<sequence length="98" mass="10467">MKDMVQCTPVLLDPNTADSRLCIAADLTSVKIRDEAVQLPDNPERYDMFACVLGSQGFASGTPSWVVEVEENTSWEVGVSSEASQSTKGRLSGQVSGA</sequence>
<accession>A0A6P8G950</accession>
<dbReference type="RefSeq" id="XP_031432082.2">
    <property type="nucleotide sequence ID" value="XM_031576222.2"/>
</dbReference>
<dbReference type="Proteomes" id="UP000515152">
    <property type="component" value="Unplaced"/>
</dbReference>
<dbReference type="AlphaFoldDB" id="A0A6P8G950"/>
<keyword evidence="3" id="KW-1185">Reference proteome</keyword>
<dbReference type="InterPro" id="IPR050143">
    <property type="entry name" value="TRIM/RBCC"/>
</dbReference>
<dbReference type="SMART" id="SM00589">
    <property type="entry name" value="PRY"/>
    <property type="match status" value="1"/>
</dbReference>
<evidence type="ECO:0000313" key="3">
    <source>
        <dbReference type="Proteomes" id="UP000515152"/>
    </source>
</evidence>
<evidence type="ECO:0000259" key="2">
    <source>
        <dbReference type="PROSITE" id="PS50188"/>
    </source>
</evidence>
<dbReference type="PANTHER" id="PTHR24103">
    <property type="entry name" value="E3 UBIQUITIN-PROTEIN LIGASE TRIM"/>
    <property type="match status" value="1"/>
</dbReference>
<protein>
    <submittedName>
        <fullName evidence="4">Probable E3 ubiquitin-protein ligase TRIML1</fullName>
    </submittedName>
</protein>
<dbReference type="InterPro" id="IPR001870">
    <property type="entry name" value="B30.2/SPRY"/>
</dbReference>
<organism evidence="3 4">
    <name type="scientific">Clupea harengus</name>
    <name type="common">Atlantic herring</name>
    <dbReference type="NCBI Taxonomy" id="7950"/>
    <lineage>
        <taxon>Eukaryota</taxon>
        <taxon>Metazoa</taxon>
        <taxon>Chordata</taxon>
        <taxon>Craniata</taxon>
        <taxon>Vertebrata</taxon>
        <taxon>Euteleostomi</taxon>
        <taxon>Actinopterygii</taxon>
        <taxon>Neopterygii</taxon>
        <taxon>Teleostei</taxon>
        <taxon>Clupei</taxon>
        <taxon>Clupeiformes</taxon>
        <taxon>Clupeoidei</taxon>
        <taxon>Clupeidae</taxon>
        <taxon>Clupea</taxon>
    </lineage>
</organism>
<dbReference type="PROSITE" id="PS50188">
    <property type="entry name" value="B302_SPRY"/>
    <property type="match status" value="1"/>
</dbReference>
<dbReference type="InterPro" id="IPR006574">
    <property type="entry name" value="PRY"/>
</dbReference>
<evidence type="ECO:0000313" key="4">
    <source>
        <dbReference type="RefSeq" id="XP_031432082.2"/>
    </source>
</evidence>
<evidence type="ECO:0000256" key="1">
    <source>
        <dbReference type="SAM" id="MobiDB-lite"/>
    </source>
</evidence>